<sequence length="496" mass="55988">MHWNFWPLALLLPITSDAVQFIQMPFADSTTDDWDLNAAPNTNATGRFVFDTVASLLQHWSNTRYHSGHTIVPGTIPTGTLLYHGRQDSDLPTTREWASFDTEFARIFCVEAVNCWFLTLVTTRPLRVLYFDGSSATKNGDGPIDTQDLLTWGAVLPERATVPWDYERLHRLCNLGNSIGIDAYIRMQANFEVMLCNFTDGVQTVTLNRLEDEERFPHHAYTFLHASAWHEHGEPRIQLDLTHLISLYDVAVAPSLVSIRYGQERRAHRVLGIDKRDVNAVLERVRAIPSATPSKSGIDWSTLFKVIRDRYATRLEVLQNILATDEAAAPRAFVIVQMALSPYRLYSAVPPPTGSDTAWAAPVFRLCAQSHTLFIESIQGTFTASEHLLLASAQETTREICRTLVGMWAEGVIDLRDSPTISESLTAKWKPRVDGLMSWLDWSLWTKCRPACGIEESCYLPGSPFSMEEWDAPEPRCVRLFEPYSGITDPDLNLLK</sequence>
<evidence type="ECO:0000256" key="1">
    <source>
        <dbReference type="SAM" id="SignalP"/>
    </source>
</evidence>
<organism evidence="2 3">
    <name type="scientific">Mycena metata</name>
    <dbReference type="NCBI Taxonomy" id="1033252"/>
    <lineage>
        <taxon>Eukaryota</taxon>
        <taxon>Fungi</taxon>
        <taxon>Dikarya</taxon>
        <taxon>Basidiomycota</taxon>
        <taxon>Agaricomycotina</taxon>
        <taxon>Agaricomycetes</taxon>
        <taxon>Agaricomycetidae</taxon>
        <taxon>Agaricales</taxon>
        <taxon>Marasmiineae</taxon>
        <taxon>Mycenaceae</taxon>
        <taxon>Mycena</taxon>
    </lineage>
</organism>
<dbReference type="PANTHER" id="PTHR35204:SF1">
    <property type="entry name" value="ENTEROTOXIN"/>
    <property type="match status" value="1"/>
</dbReference>
<proteinExistence type="predicted"/>
<dbReference type="EMBL" id="JARKIB010000331">
    <property type="protein sequence ID" value="KAJ7714097.1"/>
    <property type="molecule type" value="Genomic_DNA"/>
</dbReference>
<comment type="caution">
    <text evidence="2">The sequence shown here is derived from an EMBL/GenBank/DDBJ whole genome shotgun (WGS) entry which is preliminary data.</text>
</comment>
<evidence type="ECO:0000313" key="3">
    <source>
        <dbReference type="Proteomes" id="UP001215598"/>
    </source>
</evidence>
<dbReference type="AlphaFoldDB" id="A0AAD7MES9"/>
<reference evidence="2" key="1">
    <citation type="submission" date="2023-03" db="EMBL/GenBank/DDBJ databases">
        <title>Massive genome expansion in bonnet fungi (Mycena s.s.) driven by repeated elements and novel gene families across ecological guilds.</title>
        <authorList>
            <consortium name="Lawrence Berkeley National Laboratory"/>
            <person name="Harder C.B."/>
            <person name="Miyauchi S."/>
            <person name="Viragh M."/>
            <person name="Kuo A."/>
            <person name="Thoen E."/>
            <person name="Andreopoulos B."/>
            <person name="Lu D."/>
            <person name="Skrede I."/>
            <person name="Drula E."/>
            <person name="Henrissat B."/>
            <person name="Morin E."/>
            <person name="Kohler A."/>
            <person name="Barry K."/>
            <person name="LaButti K."/>
            <person name="Morin E."/>
            <person name="Salamov A."/>
            <person name="Lipzen A."/>
            <person name="Mereny Z."/>
            <person name="Hegedus B."/>
            <person name="Baldrian P."/>
            <person name="Stursova M."/>
            <person name="Weitz H."/>
            <person name="Taylor A."/>
            <person name="Grigoriev I.V."/>
            <person name="Nagy L.G."/>
            <person name="Martin F."/>
            <person name="Kauserud H."/>
        </authorList>
    </citation>
    <scope>NUCLEOTIDE SEQUENCE</scope>
    <source>
        <strain evidence="2">CBHHK182m</strain>
    </source>
</reference>
<gene>
    <name evidence="2" type="ORF">B0H16DRAFT_532059</name>
</gene>
<feature type="chain" id="PRO_5042122954" evidence="1">
    <location>
        <begin position="19"/>
        <end position="496"/>
    </location>
</feature>
<accession>A0AAD7MES9</accession>
<name>A0AAD7MES9_9AGAR</name>
<evidence type="ECO:0000313" key="2">
    <source>
        <dbReference type="EMBL" id="KAJ7714097.1"/>
    </source>
</evidence>
<dbReference type="Proteomes" id="UP001215598">
    <property type="component" value="Unassembled WGS sequence"/>
</dbReference>
<feature type="signal peptide" evidence="1">
    <location>
        <begin position="1"/>
        <end position="18"/>
    </location>
</feature>
<keyword evidence="3" id="KW-1185">Reference proteome</keyword>
<dbReference type="InterPro" id="IPR038921">
    <property type="entry name" value="YOR389W-like"/>
</dbReference>
<dbReference type="PANTHER" id="PTHR35204">
    <property type="entry name" value="YALI0A21131P"/>
    <property type="match status" value="1"/>
</dbReference>
<keyword evidence="1" id="KW-0732">Signal</keyword>
<protein>
    <submittedName>
        <fullName evidence="2">Uncharacterized protein</fullName>
    </submittedName>
</protein>